<dbReference type="AlphaFoldDB" id="A0A819GBG1"/>
<dbReference type="Pfam" id="PF13847">
    <property type="entry name" value="Methyltransf_31"/>
    <property type="match status" value="1"/>
</dbReference>
<dbReference type="InterPro" id="IPR029063">
    <property type="entry name" value="SAM-dependent_MTases_sf"/>
</dbReference>
<gene>
    <name evidence="3" type="ORF">JBS370_LOCUS19816</name>
    <name evidence="2" type="ORF">ZHD862_LOCUS25452</name>
</gene>
<dbReference type="EMBL" id="CAJOBD010002418">
    <property type="protein sequence ID" value="CAF3880577.1"/>
    <property type="molecule type" value="Genomic_DNA"/>
</dbReference>
<sequence length="97" mass="10850">MIKHFFSPAVIKLVEQGNFHGEILDVGCGLGDNIIYIVTHTNNVPKAIEVAGEKAQKVSVNIQFKVIDILSDLSTTYLKQRSYDIILDAAIFHVFFK</sequence>
<evidence type="ECO:0000313" key="4">
    <source>
        <dbReference type="Proteomes" id="UP000663836"/>
    </source>
</evidence>
<comment type="caution">
    <text evidence="3">The sequence shown here is derived from an EMBL/GenBank/DDBJ whole genome shotgun (WGS) entry which is preliminary data.</text>
</comment>
<evidence type="ECO:0000313" key="2">
    <source>
        <dbReference type="EMBL" id="CAF1252231.1"/>
    </source>
</evidence>
<evidence type="ECO:0000313" key="3">
    <source>
        <dbReference type="EMBL" id="CAF3880577.1"/>
    </source>
</evidence>
<organism evidence="3 4">
    <name type="scientific">Rotaria sordida</name>
    <dbReference type="NCBI Taxonomy" id="392033"/>
    <lineage>
        <taxon>Eukaryota</taxon>
        <taxon>Metazoa</taxon>
        <taxon>Spiralia</taxon>
        <taxon>Gnathifera</taxon>
        <taxon>Rotifera</taxon>
        <taxon>Eurotatoria</taxon>
        <taxon>Bdelloidea</taxon>
        <taxon>Philodinida</taxon>
        <taxon>Philodinidae</taxon>
        <taxon>Rotaria</taxon>
    </lineage>
</organism>
<proteinExistence type="predicted"/>
<dbReference type="SUPFAM" id="SSF53335">
    <property type="entry name" value="S-adenosyl-L-methionine-dependent methyltransferases"/>
    <property type="match status" value="1"/>
</dbReference>
<name>A0A819GBG1_9BILA</name>
<protein>
    <recommendedName>
        <fullName evidence="1">Methyltransferase domain-containing protein</fullName>
    </recommendedName>
</protein>
<accession>A0A819GBG1</accession>
<dbReference type="InterPro" id="IPR025714">
    <property type="entry name" value="Methyltranfer_dom"/>
</dbReference>
<dbReference type="Proteomes" id="UP000663836">
    <property type="component" value="Unassembled WGS sequence"/>
</dbReference>
<reference evidence="3" key="1">
    <citation type="submission" date="2021-02" db="EMBL/GenBank/DDBJ databases">
        <authorList>
            <person name="Nowell W R."/>
        </authorList>
    </citation>
    <scope>NUCLEOTIDE SEQUENCE</scope>
</reference>
<feature type="domain" description="Methyltransferase" evidence="1">
    <location>
        <begin position="22"/>
        <end position="94"/>
    </location>
</feature>
<dbReference type="Gene3D" id="3.40.50.150">
    <property type="entry name" value="Vaccinia Virus protein VP39"/>
    <property type="match status" value="1"/>
</dbReference>
<dbReference type="EMBL" id="CAJNOT010001813">
    <property type="protein sequence ID" value="CAF1252231.1"/>
    <property type="molecule type" value="Genomic_DNA"/>
</dbReference>
<evidence type="ECO:0000259" key="1">
    <source>
        <dbReference type="Pfam" id="PF13847"/>
    </source>
</evidence>
<dbReference type="Proteomes" id="UP000663864">
    <property type="component" value="Unassembled WGS sequence"/>
</dbReference>